<feature type="compositionally biased region" description="Basic and acidic residues" evidence="1">
    <location>
        <begin position="13"/>
        <end position="28"/>
    </location>
</feature>
<dbReference type="Proteomes" id="UP001434883">
    <property type="component" value="Unassembled WGS sequence"/>
</dbReference>
<reference evidence="3 4" key="1">
    <citation type="submission" date="2021-06" db="EMBL/GenBank/DDBJ databases">
        <authorList>
            <person name="Palmer J.M."/>
        </authorList>
    </citation>
    <scope>NUCLEOTIDE SEQUENCE [LARGE SCALE GENOMIC DNA]</scope>
    <source>
        <strain evidence="3 4">XC_2019</strain>
        <tissue evidence="3">Muscle</tissue>
    </source>
</reference>
<keyword evidence="2" id="KW-0812">Transmembrane</keyword>
<evidence type="ECO:0000256" key="1">
    <source>
        <dbReference type="SAM" id="MobiDB-lite"/>
    </source>
</evidence>
<gene>
    <name evidence="3" type="ORF">XENOCAPTIV_027521</name>
</gene>
<feature type="transmembrane region" description="Helical" evidence="2">
    <location>
        <begin position="53"/>
        <end position="73"/>
    </location>
</feature>
<dbReference type="EMBL" id="JAHRIN010032399">
    <property type="protein sequence ID" value="MEQ2202209.1"/>
    <property type="molecule type" value="Genomic_DNA"/>
</dbReference>
<evidence type="ECO:0000313" key="3">
    <source>
        <dbReference type="EMBL" id="MEQ2202209.1"/>
    </source>
</evidence>
<evidence type="ECO:0000256" key="2">
    <source>
        <dbReference type="SAM" id="Phobius"/>
    </source>
</evidence>
<sequence length="79" mass="8659">MFKATQTACRADVGAHRSEPTEAEEDQSHRELSGAAAACLALFCRGTQVKFRLCLRLLGLMASVLAVITLGRLHMRPFQ</sequence>
<protein>
    <submittedName>
        <fullName evidence="3">Uncharacterized protein</fullName>
    </submittedName>
</protein>
<feature type="non-terminal residue" evidence="3">
    <location>
        <position position="79"/>
    </location>
</feature>
<keyword evidence="2" id="KW-1133">Transmembrane helix</keyword>
<keyword evidence="4" id="KW-1185">Reference proteome</keyword>
<accession>A0ABV0R272</accession>
<organism evidence="3 4">
    <name type="scientific">Xenoophorus captivus</name>
    <dbReference type="NCBI Taxonomy" id="1517983"/>
    <lineage>
        <taxon>Eukaryota</taxon>
        <taxon>Metazoa</taxon>
        <taxon>Chordata</taxon>
        <taxon>Craniata</taxon>
        <taxon>Vertebrata</taxon>
        <taxon>Euteleostomi</taxon>
        <taxon>Actinopterygii</taxon>
        <taxon>Neopterygii</taxon>
        <taxon>Teleostei</taxon>
        <taxon>Neoteleostei</taxon>
        <taxon>Acanthomorphata</taxon>
        <taxon>Ovalentaria</taxon>
        <taxon>Atherinomorphae</taxon>
        <taxon>Cyprinodontiformes</taxon>
        <taxon>Goodeidae</taxon>
        <taxon>Xenoophorus</taxon>
    </lineage>
</organism>
<feature type="region of interest" description="Disordered" evidence="1">
    <location>
        <begin position="1"/>
        <end position="28"/>
    </location>
</feature>
<keyword evidence="2" id="KW-0472">Membrane</keyword>
<comment type="caution">
    <text evidence="3">The sequence shown here is derived from an EMBL/GenBank/DDBJ whole genome shotgun (WGS) entry which is preliminary data.</text>
</comment>
<evidence type="ECO:0000313" key="4">
    <source>
        <dbReference type="Proteomes" id="UP001434883"/>
    </source>
</evidence>
<name>A0ABV0R272_9TELE</name>
<proteinExistence type="predicted"/>